<name>A0AAD8GQ56_9APIA</name>
<dbReference type="Gene3D" id="3.80.10.10">
    <property type="entry name" value="Ribonuclease Inhibitor"/>
    <property type="match status" value="4"/>
</dbReference>
<dbReference type="InterPro" id="IPR053197">
    <property type="entry name" value="F-box_SCFL_complex_component"/>
</dbReference>
<dbReference type="SUPFAM" id="SSF52058">
    <property type="entry name" value="L domain-like"/>
    <property type="match status" value="1"/>
</dbReference>
<proteinExistence type="predicted"/>
<organism evidence="2 3">
    <name type="scientific">Heracleum sosnowskyi</name>
    <dbReference type="NCBI Taxonomy" id="360622"/>
    <lineage>
        <taxon>Eukaryota</taxon>
        <taxon>Viridiplantae</taxon>
        <taxon>Streptophyta</taxon>
        <taxon>Embryophyta</taxon>
        <taxon>Tracheophyta</taxon>
        <taxon>Spermatophyta</taxon>
        <taxon>Magnoliopsida</taxon>
        <taxon>eudicotyledons</taxon>
        <taxon>Gunneridae</taxon>
        <taxon>Pentapetalae</taxon>
        <taxon>asterids</taxon>
        <taxon>campanulids</taxon>
        <taxon>Apiales</taxon>
        <taxon>Apiaceae</taxon>
        <taxon>Apioideae</taxon>
        <taxon>apioid superclade</taxon>
        <taxon>Tordylieae</taxon>
        <taxon>Tordyliinae</taxon>
        <taxon>Heracleum</taxon>
    </lineage>
</organism>
<dbReference type="InterPro" id="IPR036047">
    <property type="entry name" value="F-box-like_dom_sf"/>
</dbReference>
<evidence type="ECO:0000313" key="3">
    <source>
        <dbReference type="Proteomes" id="UP001237642"/>
    </source>
</evidence>
<comment type="caution">
    <text evidence="2">The sequence shown here is derived from an EMBL/GenBank/DDBJ whole genome shotgun (WGS) entry which is preliminary data.</text>
</comment>
<dbReference type="PROSITE" id="PS50181">
    <property type="entry name" value="FBOX"/>
    <property type="match status" value="1"/>
</dbReference>
<dbReference type="Gene3D" id="1.20.1280.50">
    <property type="match status" value="2"/>
</dbReference>
<evidence type="ECO:0000259" key="1">
    <source>
        <dbReference type="PROSITE" id="PS50181"/>
    </source>
</evidence>
<dbReference type="PANTHER" id="PTHR34223">
    <property type="entry name" value="OS11G0201299 PROTEIN"/>
    <property type="match status" value="1"/>
</dbReference>
<accession>A0AAD8GQ56</accession>
<keyword evidence="3" id="KW-1185">Reference proteome</keyword>
<reference evidence="2" key="2">
    <citation type="submission" date="2023-05" db="EMBL/GenBank/DDBJ databases">
        <authorList>
            <person name="Schelkunov M.I."/>
        </authorList>
    </citation>
    <scope>NUCLEOTIDE SEQUENCE</scope>
    <source>
        <strain evidence="2">Hsosn_3</strain>
        <tissue evidence="2">Leaf</tissue>
    </source>
</reference>
<dbReference type="Pfam" id="PF00646">
    <property type="entry name" value="F-box"/>
    <property type="match status" value="2"/>
</dbReference>
<feature type="domain" description="F-box" evidence="1">
    <location>
        <begin position="903"/>
        <end position="941"/>
    </location>
</feature>
<dbReference type="Proteomes" id="UP001237642">
    <property type="component" value="Unassembled WGS sequence"/>
</dbReference>
<dbReference type="InterPro" id="IPR032675">
    <property type="entry name" value="LRR_dom_sf"/>
</dbReference>
<dbReference type="InterPro" id="IPR001810">
    <property type="entry name" value="F-box_dom"/>
</dbReference>
<reference evidence="2" key="1">
    <citation type="submission" date="2023-02" db="EMBL/GenBank/DDBJ databases">
        <title>Genome of toxic invasive species Heracleum sosnowskyi carries increased number of genes despite the absence of recent whole-genome duplications.</title>
        <authorList>
            <person name="Schelkunov M."/>
            <person name="Shtratnikova V."/>
            <person name="Makarenko M."/>
            <person name="Klepikova A."/>
            <person name="Omelchenko D."/>
            <person name="Novikova G."/>
            <person name="Obukhova E."/>
            <person name="Bogdanov V."/>
            <person name="Penin A."/>
            <person name="Logacheva M."/>
        </authorList>
    </citation>
    <scope>NUCLEOTIDE SEQUENCE</scope>
    <source>
        <strain evidence="2">Hsosn_3</strain>
        <tissue evidence="2">Leaf</tissue>
    </source>
</reference>
<dbReference type="SUPFAM" id="SSF81383">
    <property type="entry name" value="F-box domain"/>
    <property type="match status" value="2"/>
</dbReference>
<protein>
    <recommendedName>
        <fullName evidence="1">F-box domain-containing protein</fullName>
    </recommendedName>
</protein>
<dbReference type="SMART" id="SM00256">
    <property type="entry name" value="FBOX"/>
    <property type="match status" value="2"/>
</dbReference>
<dbReference type="PANTHER" id="PTHR34223:SF51">
    <property type="entry name" value="OS06G0556300 PROTEIN"/>
    <property type="match status" value="1"/>
</dbReference>
<gene>
    <name evidence="2" type="ORF">POM88_052838</name>
</gene>
<evidence type="ECO:0000313" key="2">
    <source>
        <dbReference type="EMBL" id="KAK1353000.1"/>
    </source>
</evidence>
<dbReference type="SUPFAM" id="SSF52047">
    <property type="entry name" value="RNI-like"/>
    <property type="match status" value="1"/>
</dbReference>
<dbReference type="EMBL" id="JAUIZM010000014">
    <property type="protein sequence ID" value="KAK1353000.1"/>
    <property type="molecule type" value="Genomic_DNA"/>
</dbReference>
<dbReference type="AlphaFoldDB" id="A0AAD8GQ56"/>
<sequence length="1270" mass="146821">MVLTQRDKLRIQSRSFSFTWTFKSLIPQHLIDEVHAHAQNHDVRHFDLRICGASCYRSHPSQNFNPKSLTTLRLNLSSWSKEFLRSDAYHRNLHLYLSGCTALKTLWLEETWFAISSGDVDIFSSLVDLTELHIIGCKIIGKHRRFSVGAPRLERLTIIRNISGLHWEISSRVLRYLRTDLCLSRPIINNLPHCIEEVEIDSHSLVNYINSGVADLLINTIRYLPHAESFTLSKSTLQVLSAFPEIFESRVADFKWKLLKVITKNELPIKDFPEYLPGLAALTKNCSETLKVEFVKDRLSDLHDDILIQILSFLDAKSAAQTCVLSKRWNNNLLIHLHHPDVHLSSKNFRKTSQRFQDFVDMVLTERDKFHQETRSFSFTWTFESKIPQPLLDRIHAYVKYHDVRHFDLSICGCVSPVSFPSRDFISSSLTTLRLNFSNRDQGYVCTGENLRRYLSGCTALKTLWLENILFGISCGDVDLVSSLVDLRELHIIGCYIIKKGGRFLVRAPRLERLTILQNNSESEMKVPNWEFSLCELKYLRTDLWLSGRINTLPRNIKELEIDFLSFTDYRSARHAKWLIKQISCLPHAESVTLSKSTLQVISAFPEIFKSRVRVILPQFQWKVLKVVETNELPIKELPEYRLGLDALTKNCSKTLKVEFLYPSQNFNPKSLTTLRLNLCDWSQRYLRTGVNHRNLHIYLGGCTALKTLWLEKIRFEISSGDVDIFSSLVDLTELHIIGCNIIGKDECFPVGAPRLERLTILQNISGSHWEISSRVLRYLRTDLCLSRPIINNLPHDIEELEIDFPSFEDSTSSYFAKRLINTIGYLPHAESVTLSKSTLQVISAFPEVLKSRVPVTLPDFKGKLLKVIMKNELPIKDFPEYLPGLAALTKKCSETLKVEFVKDRLSDLPDDILIQIFSFLDAKSAAQTCVLSKRWNNNLLIHLHHPDVHLSSKNFGRTSYNFREFVDMVLTQRDKFHQETRSFSFTWAFESKIPQPLLDRIHAYVQYHDVRHFDLSICGCVSPLSFPPQDFISSSLTTLRLNFSNRDKGHVCTDENLRRYLSGCTALKTLWLENILFQISSCDVDLFSSLVDLRELHIIGCNIIEKDGRFLVRAPRLERLSILQINSEPGMEVPDWEISLRVLKYLRTDLWLPGCTIDELPGYYIEELEIDFPSFRDYRSARHAKWLINQISHLPHAKSVTLSKSTLQVISAFPEIFESRKPVELPQFKWKVLKVVTKNELPTKEFPEYRLGLDALMKNCLKTLKVEFV</sequence>